<dbReference type="EMBL" id="BMJQ01000002">
    <property type="protein sequence ID" value="GGF05418.1"/>
    <property type="molecule type" value="Genomic_DNA"/>
</dbReference>
<dbReference type="InterPro" id="IPR001775">
    <property type="entry name" value="GspD/PilQ"/>
</dbReference>
<dbReference type="PANTHER" id="PTHR30332">
    <property type="entry name" value="PROBABLE GENERAL SECRETION PATHWAY PROTEIN D"/>
    <property type="match status" value="1"/>
</dbReference>
<evidence type="ECO:0000259" key="3">
    <source>
        <dbReference type="Pfam" id="PF00263"/>
    </source>
</evidence>
<dbReference type="GO" id="GO:0009306">
    <property type="term" value="P:protein secretion"/>
    <property type="evidence" value="ECO:0007669"/>
    <property type="project" value="InterPro"/>
</dbReference>
<dbReference type="PRINTS" id="PR00811">
    <property type="entry name" value="BCTERIALGSPD"/>
</dbReference>
<dbReference type="AlphaFoldDB" id="A0A8J3E1Z2"/>
<dbReference type="PANTHER" id="PTHR30332:SF17">
    <property type="entry name" value="TYPE IV PILIATION SYSTEM PROTEIN DR_0774-RELATED"/>
    <property type="match status" value="1"/>
</dbReference>
<reference evidence="5" key="2">
    <citation type="submission" date="2020-09" db="EMBL/GenBank/DDBJ databases">
        <authorList>
            <person name="Sun Q."/>
            <person name="Zhou Y."/>
        </authorList>
    </citation>
    <scope>NUCLEOTIDE SEQUENCE</scope>
    <source>
        <strain evidence="5">CGMCC 1.15725</strain>
    </source>
</reference>
<comment type="caution">
    <text evidence="5">The sequence shown here is derived from an EMBL/GenBank/DDBJ whole genome shotgun (WGS) entry which is preliminary data.</text>
</comment>
<feature type="domain" description="Pilus formation protein N-terminal" evidence="4">
    <location>
        <begin position="39"/>
        <end position="108"/>
    </location>
</feature>
<feature type="domain" description="Type II/III secretion system secretin-like" evidence="3">
    <location>
        <begin position="247"/>
        <end position="408"/>
    </location>
</feature>
<evidence type="ECO:0000256" key="1">
    <source>
        <dbReference type="RuleBase" id="RU004003"/>
    </source>
</evidence>
<dbReference type="Pfam" id="PF00263">
    <property type="entry name" value="Secretin"/>
    <property type="match status" value="1"/>
</dbReference>
<protein>
    <submittedName>
        <fullName evidence="5">Type II and III secretion system protein RhcC2</fullName>
    </submittedName>
</protein>
<organism evidence="5 6">
    <name type="scientific">Aliidongia dinghuensis</name>
    <dbReference type="NCBI Taxonomy" id="1867774"/>
    <lineage>
        <taxon>Bacteria</taxon>
        <taxon>Pseudomonadati</taxon>
        <taxon>Pseudomonadota</taxon>
        <taxon>Alphaproteobacteria</taxon>
        <taxon>Rhodospirillales</taxon>
        <taxon>Dongiaceae</taxon>
        <taxon>Aliidongia</taxon>
    </lineage>
</organism>
<dbReference type="GO" id="GO:0015627">
    <property type="term" value="C:type II protein secretion system complex"/>
    <property type="evidence" value="ECO:0007669"/>
    <property type="project" value="TreeGrafter"/>
</dbReference>
<feature type="chain" id="PRO_5035327552" evidence="2">
    <location>
        <begin position="20"/>
        <end position="441"/>
    </location>
</feature>
<dbReference type="InterPro" id="IPR004846">
    <property type="entry name" value="T2SS/T3SS_dom"/>
</dbReference>
<evidence type="ECO:0000313" key="5">
    <source>
        <dbReference type="EMBL" id="GGF05418.1"/>
    </source>
</evidence>
<name>A0A8J3E1Z2_9PROT</name>
<evidence type="ECO:0000259" key="4">
    <source>
        <dbReference type="Pfam" id="PF13629"/>
    </source>
</evidence>
<dbReference type="InterPro" id="IPR050810">
    <property type="entry name" value="Bact_Secretion_Sys_Channel"/>
</dbReference>
<comment type="similarity">
    <text evidence="1">Belongs to the bacterial secretin family.</text>
</comment>
<proteinExistence type="inferred from homology"/>
<gene>
    <name evidence="5" type="primary">rhcC2</name>
    <name evidence="5" type="ORF">GCM10011611_08660</name>
</gene>
<keyword evidence="6" id="KW-1185">Reference proteome</keyword>
<dbReference type="InterPro" id="IPR032789">
    <property type="entry name" value="T2SS-T3SS_pil_N"/>
</dbReference>
<evidence type="ECO:0000313" key="6">
    <source>
        <dbReference type="Proteomes" id="UP000646365"/>
    </source>
</evidence>
<accession>A0A8J3E1Z2</accession>
<dbReference type="Pfam" id="PF13629">
    <property type="entry name" value="T2SS-T3SS_pil_N"/>
    <property type="match status" value="1"/>
</dbReference>
<keyword evidence="2" id="KW-0732">Signal</keyword>
<feature type="signal peptide" evidence="2">
    <location>
        <begin position="1"/>
        <end position="19"/>
    </location>
</feature>
<evidence type="ECO:0000256" key="2">
    <source>
        <dbReference type="SAM" id="SignalP"/>
    </source>
</evidence>
<dbReference type="Proteomes" id="UP000646365">
    <property type="component" value="Unassembled WGS sequence"/>
</dbReference>
<reference evidence="5" key="1">
    <citation type="journal article" date="2014" name="Int. J. Syst. Evol. Microbiol.">
        <title>Complete genome sequence of Corynebacterium casei LMG S-19264T (=DSM 44701T), isolated from a smear-ripened cheese.</title>
        <authorList>
            <consortium name="US DOE Joint Genome Institute (JGI-PGF)"/>
            <person name="Walter F."/>
            <person name="Albersmeier A."/>
            <person name="Kalinowski J."/>
            <person name="Ruckert C."/>
        </authorList>
    </citation>
    <scope>NUCLEOTIDE SEQUENCE</scope>
    <source>
        <strain evidence="5">CGMCC 1.15725</strain>
    </source>
</reference>
<sequence>MCLAALVLSVALVPCTGVAQDAPNADARSKVDLGTRVDRSVQLTLGKGRAFRFEEPVDTALVGDPKIADVHVISPRLIYVFANGVGSTNLVAIGAGDRQIAAIDLRVTRDPGSAESTLQTLHPNSAVTLAFAGDRLVVRGEAQDVGGAMDAAIAARSGVPDDKDVVDRATIDKATQINLRVRFAEVSRTSIRNLGVNWQALLRPGAFTLGLTSGSFLQGGVDTSSTFGTITGGLVTSRANVDVLLDALQREQALTMLAEPNLTTVSGQTASFLAGGEVPIPVPQSDRTITLDYKQFGVSLAFTPTVLEHDRIGIRVKPEVSTIVQNSPIVLNGVSAPTFSVRRAETTVELASGDTFAIAGLLQHNISDDLDKLPGLGALPVLGPLFRSSKYERDESELVILITPYLVKPSPDRSLTAPTDRIGADTASGPAAIGLAGFIID</sequence>